<dbReference type="Gene3D" id="2.60.20.30">
    <property type="match status" value="1"/>
</dbReference>
<dbReference type="InterPro" id="IPR015161">
    <property type="entry name" value="Sklp_toxin_b/g_crystallin"/>
</dbReference>
<accession>A0ABW6X8G5</accession>
<dbReference type="Proteomes" id="UP001602322">
    <property type="component" value="Unassembled WGS sequence"/>
</dbReference>
<dbReference type="EMBL" id="JBIBEG010000004">
    <property type="protein sequence ID" value="MFF5897937.1"/>
    <property type="molecule type" value="Genomic_DNA"/>
</dbReference>
<dbReference type="RefSeq" id="WP_145811283.1">
    <property type="nucleotide sequence ID" value="NZ_JBIBEG010000004.1"/>
</dbReference>
<gene>
    <name evidence="3" type="ORF">ACFY8O_18655</name>
</gene>
<protein>
    <submittedName>
        <fullName evidence="3">Beta/gamma crystallin domain-containing protein</fullName>
    </submittedName>
</protein>
<reference evidence="3 4" key="1">
    <citation type="submission" date="2024-10" db="EMBL/GenBank/DDBJ databases">
        <title>The Natural Products Discovery Center: Release of the First 8490 Sequenced Strains for Exploring Actinobacteria Biosynthetic Diversity.</title>
        <authorList>
            <person name="Kalkreuter E."/>
            <person name="Kautsar S.A."/>
            <person name="Yang D."/>
            <person name="Bader C.D."/>
            <person name="Teijaro C.N."/>
            <person name="Fluegel L."/>
            <person name="Davis C.M."/>
            <person name="Simpson J.R."/>
            <person name="Lauterbach L."/>
            <person name="Steele A.D."/>
            <person name="Gui C."/>
            <person name="Meng S."/>
            <person name="Li G."/>
            <person name="Viehrig K."/>
            <person name="Ye F."/>
            <person name="Su P."/>
            <person name="Kiefer A.F."/>
            <person name="Nichols A."/>
            <person name="Cepeda A.J."/>
            <person name="Yan W."/>
            <person name="Fan B."/>
            <person name="Jiang Y."/>
            <person name="Adhikari A."/>
            <person name="Zheng C.-J."/>
            <person name="Schuster L."/>
            <person name="Cowan T.M."/>
            <person name="Smanski M.J."/>
            <person name="Chevrette M.G."/>
            <person name="De Carvalho L.P.S."/>
            <person name="Shen B."/>
        </authorList>
    </citation>
    <scope>NUCLEOTIDE SEQUENCE [LARGE SCALE GENOMIC DNA]</scope>
    <source>
        <strain evidence="3 4">NPDC012540</strain>
    </source>
</reference>
<comment type="caution">
    <text evidence="3">The sequence shown here is derived from an EMBL/GenBank/DDBJ whole genome shotgun (WGS) entry which is preliminary data.</text>
</comment>
<dbReference type="InterPro" id="IPR011024">
    <property type="entry name" value="G_crystallin-like"/>
</dbReference>
<dbReference type="SUPFAM" id="SSF49695">
    <property type="entry name" value="gamma-Crystallin-like"/>
    <property type="match status" value="1"/>
</dbReference>
<feature type="domain" description="Streptomyces killer toxin-like beta/gamma crystallin" evidence="2">
    <location>
        <begin position="43"/>
        <end position="78"/>
    </location>
</feature>
<keyword evidence="4" id="KW-1185">Reference proteome</keyword>
<feature type="chain" id="PRO_5046637719" evidence="1">
    <location>
        <begin position="29"/>
        <end position="113"/>
    </location>
</feature>
<name>A0ABW6X8G5_9ACTN</name>
<evidence type="ECO:0000313" key="4">
    <source>
        <dbReference type="Proteomes" id="UP001602322"/>
    </source>
</evidence>
<evidence type="ECO:0000313" key="3">
    <source>
        <dbReference type="EMBL" id="MFF5897937.1"/>
    </source>
</evidence>
<dbReference type="InterPro" id="IPR015791">
    <property type="entry name" value="Antimic/Inh_G_crystallin-like"/>
</dbReference>
<sequence length="113" mass="11898">MKRFFTRLAVVAAAGAIAVVLPASSASAINRVGCNEMGYLTLHNSGGSLCFANAGTTSVAVYGVDQIWTGNNKVTFEYVPTLGAPTASFTAEKWAYGSITGAPIHKITKIRIW</sequence>
<proteinExistence type="predicted"/>
<keyword evidence="1" id="KW-0732">Signal</keyword>
<evidence type="ECO:0000259" key="2">
    <source>
        <dbReference type="Pfam" id="PF09076"/>
    </source>
</evidence>
<evidence type="ECO:0000256" key="1">
    <source>
        <dbReference type="SAM" id="SignalP"/>
    </source>
</evidence>
<organism evidence="3 4">
    <name type="scientific">Streptomyces argenteolus</name>
    <dbReference type="NCBI Taxonomy" id="67274"/>
    <lineage>
        <taxon>Bacteria</taxon>
        <taxon>Bacillati</taxon>
        <taxon>Actinomycetota</taxon>
        <taxon>Actinomycetes</taxon>
        <taxon>Kitasatosporales</taxon>
        <taxon>Streptomycetaceae</taxon>
        <taxon>Streptomyces</taxon>
    </lineage>
</organism>
<feature type="signal peptide" evidence="1">
    <location>
        <begin position="1"/>
        <end position="28"/>
    </location>
</feature>
<dbReference type="Pfam" id="PF09076">
    <property type="entry name" value="Crystall_2"/>
    <property type="match status" value="1"/>
</dbReference>